<dbReference type="AlphaFoldDB" id="A0A1H6D8K5"/>
<keyword evidence="2" id="KW-0378">Hydrolase</keyword>
<name>A0A1H6D8K5_9HYPH</name>
<evidence type="ECO:0000259" key="5">
    <source>
        <dbReference type="Pfam" id="PF00149"/>
    </source>
</evidence>
<proteinExistence type="inferred from homology"/>
<dbReference type="InterPro" id="IPR004843">
    <property type="entry name" value="Calcineurin-like_PHP"/>
</dbReference>
<feature type="domain" description="Calcineurin-like phosphoesterase" evidence="5">
    <location>
        <begin position="1"/>
        <end position="197"/>
    </location>
</feature>
<dbReference type="Proteomes" id="UP000236743">
    <property type="component" value="Unassembled WGS sequence"/>
</dbReference>
<sequence>MKIIQLTDPHLVQPGQMLNGTDPLARLGIVLDDISRHHGDAGLLVITGDLTDDGLDQAYRALDERLRKLGLPYRLLLGNHDQRTTFGAIFPQVPRDEAGFVQSVLDTREARLIFLDTLDDGKVGGRLCATRLAWLEQRLTEAQGRPVLLFMHHPPFEIGLPALDHCLLAADDALSLATLVRGHGDVRQIFAGHVHRPAHGLWNGVPVTMLPGTNHQMPLDLHDASVGPVDEPPAYGVILLDADNLIIHLRILAPPAMAPAHG</sequence>
<dbReference type="Pfam" id="PF00149">
    <property type="entry name" value="Metallophos"/>
    <property type="match status" value="1"/>
</dbReference>
<keyword evidence="7" id="KW-1185">Reference proteome</keyword>
<comment type="similarity">
    <text evidence="4">Belongs to the cyclic nucleotide phosphodiesterase class-III family.</text>
</comment>
<evidence type="ECO:0000256" key="3">
    <source>
        <dbReference type="ARBA" id="ARBA00023004"/>
    </source>
</evidence>
<dbReference type="CDD" id="cd07402">
    <property type="entry name" value="MPP_GpdQ"/>
    <property type="match status" value="1"/>
</dbReference>
<organism evidence="6 7">
    <name type="scientific">Bosea lathyri</name>
    <dbReference type="NCBI Taxonomy" id="1036778"/>
    <lineage>
        <taxon>Bacteria</taxon>
        <taxon>Pseudomonadati</taxon>
        <taxon>Pseudomonadota</taxon>
        <taxon>Alphaproteobacteria</taxon>
        <taxon>Hyphomicrobiales</taxon>
        <taxon>Boseaceae</taxon>
        <taxon>Bosea</taxon>
    </lineage>
</organism>
<keyword evidence="3" id="KW-0408">Iron</keyword>
<dbReference type="SUPFAM" id="SSF56300">
    <property type="entry name" value="Metallo-dependent phosphatases"/>
    <property type="match status" value="1"/>
</dbReference>
<dbReference type="InterPro" id="IPR050884">
    <property type="entry name" value="CNP_phosphodiesterase-III"/>
</dbReference>
<protein>
    <submittedName>
        <fullName evidence="6">Diethylphosphate phosphodiesterase</fullName>
    </submittedName>
</protein>
<dbReference type="InterPro" id="IPR026575">
    <property type="entry name" value="GpdQ/CpdA-like"/>
</dbReference>
<dbReference type="GO" id="GO:0004112">
    <property type="term" value="F:cyclic-nucleotide phosphodiesterase activity"/>
    <property type="evidence" value="ECO:0007669"/>
    <property type="project" value="InterPro"/>
</dbReference>
<dbReference type="RefSeq" id="WP_103875552.1">
    <property type="nucleotide sequence ID" value="NZ_FNUY01000018.1"/>
</dbReference>
<accession>A0A1H6D8K5</accession>
<reference evidence="6 7" key="1">
    <citation type="submission" date="2016-10" db="EMBL/GenBank/DDBJ databases">
        <authorList>
            <person name="de Groot N.N."/>
        </authorList>
    </citation>
    <scope>NUCLEOTIDE SEQUENCE [LARGE SCALE GENOMIC DNA]</scope>
    <source>
        <strain evidence="6 7">DSM 26656</strain>
    </source>
</reference>
<evidence type="ECO:0000313" key="7">
    <source>
        <dbReference type="Proteomes" id="UP000236743"/>
    </source>
</evidence>
<dbReference type="GO" id="GO:0046872">
    <property type="term" value="F:metal ion binding"/>
    <property type="evidence" value="ECO:0007669"/>
    <property type="project" value="UniProtKB-KW"/>
</dbReference>
<evidence type="ECO:0000256" key="2">
    <source>
        <dbReference type="ARBA" id="ARBA00022801"/>
    </source>
</evidence>
<dbReference type="InterPro" id="IPR029052">
    <property type="entry name" value="Metallo-depent_PP-like"/>
</dbReference>
<evidence type="ECO:0000313" key="6">
    <source>
        <dbReference type="EMBL" id="SEG81572.1"/>
    </source>
</evidence>
<gene>
    <name evidence="6" type="ORF">SAMN04488115_11867</name>
</gene>
<keyword evidence="1" id="KW-0479">Metal-binding</keyword>
<evidence type="ECO:0000256" key="1">
    <source>
        <dbReference type="ARBA" id="ARBA00022723"/>
    </source>
</evidence>
<dbReference type="PANTHER" id="PTHR42988:SF2">
    <property type="entry name" value="CYCLIC NUCLEOTIDE PHOSPHODIESTERASE CBUA0032-RELATED"/>
    <property type="match status" value="1"/>
</dbReference>
<evidence type="ECO:0000256" key="4">
    <source>
        <dbReference type="ARBA" id="ARBA00025742"/>
    </source>
</evidence>
<dbReference type="PANTHER" id="PTHR42988">
    <property type="entry name" value="PHOSPHOHYDROLASE"/>
    <property type="match status" value="1"/>
</dbReference>
<dbReference type="OrthoDB" id="651281at2"/>
<dbReference type="Gene3D" id="3.60.21.10">
    <property type="match status" value="1"/>
</dbReference>
<dbReference type="EMBL" id="FNUY01000018">
    <property type="protein sequence ID" value="SEG81572.1"/>
    <property type="molecule type" value="Genomic_DNA"/>
</dbReference>